<evidence type="ECO:0000313" key="2">
    <source>
        <dbReference type="EMBL" id="GFJ85988.1"/>
    </source>
</evidence>
<evidence type="ECO:0000313" key="3">
    <source>
        <dbReference type="Proteomes" id="UP000482800"/>
    </source>
</evidence>
<dbReference type="Pfam" id="PF00576">
    <property type="entry name" value="Transthyretin"/>
    <property type="match status" value="1"/>
</dbReference>
<dbReference type="EMBL" id="BLPF01000005">
    <property type="protein sequence ID" value="GFJ85988.1"/>
    <property type="molecule type" value="Genomic_DNA"/>
</dbReference>
<proteinExistence type="predicted"/>
<sequence>MRLERRDGDGWATVAAGRTDTDGRLRDWVPAEAWGAGAYRLVFDTAAHLGPGAFFPEVAVVFQVADAARHHHVPLLLSPFGYTTYRGS</sequence>
<organism evidence="2 3">
    <name type="scientific">Phytohabitans houttuyneae</name>
    <dbReference type="NCBI Taxonomy" id="1076126"/>
    <lineage>
        <taxon>Bacteria</taxon>
        <taxon>Bacillati</taxon>
        <taxon>Actinomycetota</taxon>
        <taxon>Actinomycetes</taxon>
        <taxon>Micromonosporales</taxon>
        <taxon>Micromonosporaceae</taxon>
    </lineage>
</organism>
<gene>
    <name evidence="2" type="ORF">Phou_101680</name>
</gene>
<dbReference type="SUPFAM" id="SSF49472">
    <property type="entry name" value="Transthyretin (synonym: prealbumin)"/>
    <property type="match status" value="1"/>
</dbReference>
<dbReference type="PRINTS" id="PR00189">
    <property type="entry name" value="TRNSTHYRETIN"/>
</dbReference>
<dbReference type="InterPro" id="IPR000895">
    <property type="entry name" value="Transthyretin/HIU_hydrolase"/>
</dbReference>
<keyword evidence="3" id="KW-1185">Reference proteome</keyword>
<name>A0A6V8KTI5_9ACTN</name>
<dbReference type="GO" id="GO:0006144">
    <property type="term" value="P:purine nucleobase metabolic process"/>
    <property type="evidence" value="ECO:0007669"/>
    <property type="project" value="TreeGrafter"/>
</dbReference>
<evidence type="ECO:0000259" key="1">
    <source>
        <dbReference type="Pfam" id="PF00576"/>
    </source>
</evidence>
<dbReference type="Proteomes" id="UP000482800">
    <property type="component" value="Unassembled WGS sequence"/>
</dbReference>
<accession>A0A6V8KTI5</accession>
<protein>
    <recommendedName>
        <fullName evidence="1">Transthyretin/hydroxyisourate hydrolase domain-containing protein</fullName>
    </recommendedName>
</protein>
<reference evidence="2 3" key="2">
    <citation type="submission" date="2020-03" db="EMBL/GenBank/DDBJ databases">
        <authorList>
            <person name="Ichikawa N."/>
            <person name="Kimura A."/>
            <person name="Kitahashi Y."/>
            <person name="Uohara A."/>
        </authorList>
    </citation>
    <scope>NUCLEOTIDE SEQUENCE [LARGE SCALE GENOMIC DNA]</scope>
    <source>
        <strain evidence="2 3">NBRC 108639</strain>
    </source>
</reference>
<comment type="caution">
    <text evidence="2">The sequence shown here is derived from an EMBL/GenBank/DDBJ whole genome shotgun (WGS) entry which is preliminary data.</text>
</comment>
<reference evidence="2 3" key="1">
    <citation type="submission" date="2020-03" db="EMBL/GenBank/DDBJ databases">
        <title>Whole genome shotgun sequence of Phytohabitans houttuyneae NBRC 108639.</title>
        <authorList>
            <person name="Komaki H."/>
            <person name="Tamura T."/>
        </authorList>
    </citation>
    <scope>NUCLEOTIDE SEQUENCE [LARGE SCALE GENOMIC DNA]</scope>
    <source>
        <strain evidence="2 3">NBRC 108639</strain>
    </source>
</reference>
<dbReference type="Gene3D" id="2.60.40.180">
    <property type="entry name" value="Transthyretin/hydroxyisourate hydrolase domain"/>
    <property type="match status" value="1"/>
</dbReference>
<dbReference type="PANTHER" id="PTHR10395">
    <property type="entry name" value="URICASE AND TRANSTHYRETIN-RELATED"/>
    <property type="match status" value="1"/>
</dbReference>
<dbReference type="AlphaFoldDB" id="A0A6V8KTI5"/>
<dbReference type="PANTHER" id="PTHR10395:SF7">
    <property type="entry name" value="5-HYDROXYISOURATE HYDROLASE"/>
    <property type="match status" value="1"/>
</dbReference>
<feature type="domain" description="Transthyretin/hydroxyisourate hydrolase" evidence="1">
    <location>
        <begin position="2"/>
        <end position="87"/>
    </location>
</feature>
<dbReference type="InterPro" id="IPR036817">
    <property type="entry name" value="Transthyretin/HIU_hydrolase_sf"/>
</dbReference>
<dbReference type="InterPro" id="IPR023416">
    <property type="entry name" value="Transthyretin/HIU_hydrolase_d"/>
</dbReference>